<dbReference type="EMBL" id="BK015710">
    <property type="protein sequence ID" value="DAE21259.1"/>
    <property type="molecule type" value="Genomic_DNA"/>
</dbReference>
<name>A0A8S5QR17_9CAUD</name>
<evidence type="ECO:0000313" key="1">
    <source>
        <dbReference type="EMBL" id="DAE21259.1"/>
    </source>
</evidence>
<sequence>MTYREITHCSRCGAPIRFIRTRKGKQMPVNAKPMIIVPVQKGGHTFITLEGEVFQGLPEDKLLYYDGIDSIAAYECHFATCPASQAFREKK</sequence>
<proteinExistence type="predicted"/>
<protein>
    <submittedName>
        <fullName evidence="1">Uncharacterized protein</fullName>
    </submittedName>
</protein>
<organism evidence="1">
    <name type="scientific">Caudovirales sp. ctkvU4</name>
    <dbReference type="NCBI Taxonomy" id="2826783"/>
    <lineage>
        <taxon>Viruses</taxon>
        <taxon>Duplodnaviria</taxon>
        <taxon>Heunggongvirae</taxon>
        <taxon>Uroviricota</taxon>
        <taxon>Caudoviricetes</taxon>
    </lineage>
</organism>
<accession>A0A8S5QR17</accession>
<reference evidence="1" key="1">
    <citation type="journal article" date="2021" name="Proc. Natl. Acad. Sci. U.S.A.">
        <title>A Catalog of Tens of Thousands of Viruses from Human Metagenomes Reveals Hidden Associations with Chronic Diseases.</title>
        <authorList>
            <person name="Tisza M.J."/>
            <person name="Buck C.B."/>
        </authorList>
    </citation>
    <scope>NUCLEOTIDE SEQUENCE</scope>
    <source>
        <strain evidence="1">CtkvU4</strain>
    </source>
</reference>